<evidence type="ECO:0000313" key="5">
    <source>
        <dbReference type="Proteomes" id="UP000045706"/>
    </source>
</evidence>
<evidence type="ECO:0000313" key="4">
    <source>
        <dbReference type="EMBL" id="CRK24360.1"/>
    </source>
</evidence>
<gene>
    <name evidence="4" type="ORF">BN1723_013275</name>
</gene>
<keyword evidence="2" id="KW-0732">Signal</keyword>
<dbReference type="AlphaFoldDB" id="A0A0G4LRV7"/>
<dbReference type="InterPro" id="IPR054215">
    <property type="entry name" value="DUF6923"/>
</dbReference>
<evidence type="ECO:0000256" key="2">
    <source>
        <dbReference type="SAM" id="SignalP"/>
    </source>
</evidence>
<dbReference type="Pfam" id="PF21959">
    <property type="entry name" value="DUF6923"/>
    <property type="match status" value="1"/>
</dbReference>
<feature type="region of interest" description="Disordered" evidence="1">
    <location>
        <begin position="293"/>
        <end position="312"/>
    </location>
</feature>
<feature type="compositionally biased region" description="Polar residues" evidence="1">
    <location>
        <begin position="293"/>
        <end position="303"/>
    </location>
</feature>
<feature type="domain" description="DUF6923" evidence="3">
    <location>
        <begin position="795"/>
        <end position="914"/>
    </location>
</feature>
<sequence>MRIWAPWLPLVPLLFCAGGHAYADIGLSERLRSKECLCLTEVIIVTYVGTPEFVASCIQSGYSGTITMPGGPGYPDVPYPPPASTPPPAAPPWPGPGSGTYTSLSFVTSARGLSLDIQSSATAALAANGTLSTTLHIVGPTPGLSDRPCDGPASASRSGSDSGIDTSLTNCPSSGACTVHENDTTATSNTGSAKVSITLTIFTTLRTVTTSVVMTTNEDCTSSATLATLETITPVGPNIPNVSTTFGSATGSVTSNGVDDLESANNGPVLTISETVASFDGSSTATTKVLTRTTSSLSDNLQPTDLPGSPRETTMTVAATTTSTTTITRGFHFQLEPDNCNKRRAVTNSVIGNLSDYHYSGEYADLAFDGWRTHPFVSFLFDRYRINENTKFQQHTQWFGNRLERTAPLDIRSTRYFYCVFGCYIICAKLKCIGFYSALDIAYAGILSRHKQLDIRRWPDDNKRKKSGFLHPIEYLNHFGFELFRGASLIRRCINQFNLVQQPDCELLFGFHGELRDHFDDSLGKQSFDINPGNKQPNQPLDERLSARIKLFKFINIRHYNHFYHFDVHFYYIIYHQYINIESSHFKFVHHNYSYYAFYYYHHVYSSYFVKHIEHLKHVKRGEHSEHFDIHDFNLHGFDYTGYVDNHFNNSNHSDLFLYPNHLNYRNYPGHSNYSDYCSHSDHVYFHLGSSKYCNYSNHYSHSNHHDHSDPSHFSYSDYHIHSDNSDYSDQYPHPDYSNHSDHSDYFNVHYLDHLHYSDVNPGSRLSNRWPTVQLPANRLPRPGNKLSNIAGNSEVNALGYNARDDYLYAVAQNGLLTSISIIRLNARGDVSVVVPQVANKLALLGGFNAGDVDENSQYWISTSGNDWYQYDLRPGSATYAQQVAYGTLPLLSRPAQVIADWAYVPGGGNFLWAIGTGSPATLNDGARCLEASNLPTPV</sequence>
<feature type="region of interest" description="Disordered" evidence="1">
    <location>
        <begin position="138"/>
        <end position="167"/>
    </location>
</feature>
<name>A0A0G4LRV7_VERLO</name>
<evidence type="ECO:0000256" key="1">
    <source>
        <dbReference type="SAM" id="MobiDB-lite"/>
    </source>
</evidence>
<proteinExistence type="predicted"/>
<dbReference type="Proteomes" id="UP000045706">
    <property type="component" value="Unassembled WGS sequence"/>
</dbReference>
<accession>A0A0G4LRV7</accession>
<feature type="signal peptide" evidence="2">
    <location>
        <begin position="1"/>
        <end position="23"/>
    </location>
</feature>
<protein>
    <recommendedName>
        <fullName evidence="3">DUF6923 domain-containing protein</fullName>
    </recommendedName>
</protein>
<feature type="compositionally biased region" description="Polar residues" evidence="1">
    <location>
        <begin position="155"/>
        <end position="167"/>
    </location>
</feature>
<dbReference type="EMBL" id="CVQI01016113">
    <property type="protein sequence ID" value="CRK24360.1"/>
    <property type="molecule type" value="Genomic_DNA"/>
</dbReference>
<reference evidence="5" key="1">
    <citation type="submission" date="2015-05" db="EMBL/GenBank/DDBJ databases">
        <authorList>
            <person name="Fogelqvist Johan"/>
        </authorList>
    </citation>
    <scope>NUCLEOTIDE SEQUENCE [LARGE SCALE GENOMIC DNA]</scope>
</reference>
<organism evidence="4 5">
    <name type="scientific">Verticillium longisporum</name>
    <name type="common">Verticillium dahliae var. longisporum</name>
    <dbReference type="NCBI Taxonomy" id="100787"/>
    <lineage>
        <taxon>Eukaryota</taxon>
        <taxon>Fungi</taxon>
        <taxon>Dikarya</taxon>
        <taxon>Ascomycota</taxon>
        <taxon>Pezizomycotina</taxon>
        <taxon>Sordariomycetes</taxon>
        <taxon>Hypocreomycetidae</taxon>
        <taxon>Glomerellales</taxon>
        <taxon>Plectosphaerellaceae</taxon>
        <taxon>Verticillium</taxon>
    </lineage>
</organism>
<evidence type="ECO:0000259" key="3">
    <source>
        <dbReference type="Pfam" id="PF21959"/>
    </source>
</evidence>
<feature type="chain" id="PRO_5002566478" description="DUF6923 domain-containing protein" evidence="2">
    <location>
        <begin position="24"/>
        <end position="939"/>
    </location>
</feature>